<dbReference type="InterPro" id="IPR005829">
    <property type="entry name" value="Sugar_transporter_CS"/>
</dbReference>
<dbReference type="PRINTS" id="PR00171">
    <property type="entry name" value="SUGRTRNSPORT"/>
</dbReference>
<dbReference type="PANTHER" id="PTHR48020:SF12">
    <property type="entry name" value="PROTON MYO-INOSITOL COTRANSPORTER"/>
    <property type="match status" value="1"/>
</dbReference>
<feature type="transmembrane region" description="Helical" evidence="9">
    <location>
        <begin position="302"/>
        <end position="322"/>
    </location>
</feature>
<evidence type="ECO:0000259" key="10">
    <source>
        <dbReference type="PROSITE" id="PS50850"/>
    </source>
</evidence>
<feature type="transmembrane region" description="Helical" evidence="9">
    <location>
        <begin position="389"/>
        <end position="409"/>
    </location>
</feature>
<dbReference type="Proteomes" id="UP000234333">
    <property type="component" value="Unassembled WGS sequence"/>
</dbReference>
<evidence type="ECO:0000313" key="12">
    <source>
        <dbReference type="Proteomes" id="UP000234333"/>
    </source>
</evidence>
<evidence type="ECO:0000256" key="8">
    <source>
        <dbReference type="SAM" id="MobiDB-lite"/>
    </source>
</evidence>
<feature type="transmembrane region" description="Helical" evidence="9">
    <location>
        <begin position="329"/>
        <end position="348"/>
    </location>
</feature>
<evidence type="ECO:0000256" key="6">
    <source>
        <dbReference type="ARBA" id="ARBA00023136"/>
    </source>
</evidence>
<protein>
    <submittedName>
        <fullName evidence="11">MFS transporter, sugar porter (SP) family</fullName>
    </submittedName>
</protein>
<keyword evidence="5 9" id="KW-1133">Transmembrane helix</keyword>
<keyword evidence="4 9" id="KW-0812">Transmembrane</keyword>
<dbReference type="PROSITE" id="PS00217">
    <property type="entry name" value="SUGAR_TRANSPORT_2"/>
    <property type="match status" value="1"/>
</dbReference>
<reference evidence="11 12" key="1">
    <citation type="submission" date="2017-03" db="EMBL/GenBank/DDBJ databases">
        <authorList>
            <person name="Afonso C.L."/>
            <person name="Miller P.J."/>
            <person name="Scott M.A."/>
            <person name="Spackman E."/>
            <person name="Goraichik I."/>
            <person name="Dimitrov K.M."/>
            <person name="Suarez D.L."/>
            <person name="Swayne D.E."/>
        </authorList>
    </citation>
    <scope>NUCLEOTIDE SEQUENCE [LARGE SCALE GENOMIC DNA]</scope>
    <source>
        <strain evidence="11 12">CIP 102111</strain>
    </source>
</reference>
<evidence type="ECO:0000256" key="4">
    <source>
        <dbReference type="ARBA" id="ARBA00022692"/>
    </source>
</evidence>
<feature type="transmembrane region" description="Helical" evidence="9">
    <location>
        <begin position="97"/>
        <end position="117"/>
    </location>
</feature>
<name>A0A2H1JTC5_9MICO</name>
<feature type="compositionally biased region" description="Basic and acidic residues" evidence="8">
    <location>
        <begin position="1"/>
        <end position="11"/>
    </location>
</feature>
<dbReference type="SUPFAM" id="SSF103473">
    <property type="entry name" value="MFS general substrate transporter"/>
    <property type="match status" value="1"/>
</dbReference>
<proteinExistence type="inferred from homology"/>
<dbReference type="EMBL" id="FXZC01000005">
    <property type="protein sequence ID" value="SMX90719.1"/>
    <property type="molecule type" value="Genomic_DNA"/>
</dbReference>
<feature type="domain" description="Major facilitator superfamily (MFS) profile" evidence="10">
    <location>
        <begin position="32"/>
        <end position="443"/>
    </location>
</feature>
<accession>A0A2H1JTC5</accession>
<evidence type="ECO:0000256" key="1">
    <source>
        <dbReference type="ARBA" id="ARBA00004651"/>
    </source>
</evidence>
<feature type="transmembrane region" description="Helical" evidence="9">
    <location>
        <begin position="186"/>
        <end position="207"/>
    </location>
</feature>
<comment type="subcellular location">
    <subcellularLocation>
        <location evidence="1">Cell membrane</location>
        <topology evidence="1">Multi-pass membrane protein</topology>
    </subcellularLocation>
</comment>
<feature type="transmembrane region" description="Helical" evidence="9">
    <location>
        <begin position="415"/>
        <end position="436"/>
    </location>
</feature>
<dbReference type="InterPro" id="IPR036259">
    <property type="entry name" value="MFS_trans_sf"/>
</dbReference>
<feature type="transmembrane region" description="Helical" evidence="9">
    <location>
        <begin position="155"/>
        <end position="174"/>
    </location>
</feature>
<comment type="similarity">
    <text evidence="2 7">Belongs to the major facilitator superfamily. Sugar transporter (TC 2.A.1.1) family.</text>
</comment>
<dbReference type="InterPro" id="IPR050814">
    <property type="entry name" value="Myo-inositol_Transporter"/>
</dbReference>
<feature type="transmembrane region" description="Helical" evidence="9">
    <location>
        <begin position="70"/>
        <end position="90"/>
    </location>
</feature>
<dbReference type="InterPro" id="IPR005828">
    <property type="entry name" value="MFS_sugar_transport-like"/>
</dbReference>
<dbReference type="AlphaFoldDB" id="A0A2H1JTC5"/>
<keyword evidence="3 7" id="KW-0813">Transport</keyword>
<feature type="region of interest" description="Disordered" evidence="8">
    <location>
        <begin position="1"/>
        <end position="21"/>
    </location>
</feature>
<dbReference type="InterPro" id="IPR003663">
    <property type="entry name" value="Sugar/inositol_transpt"/>
</dbReference>
<dbReference type="PANTHER" id="PTHR48020">
    <property type="entry name" value="PROTON MYO-INOSITOL COTRANSPORTER"/>
    <property type="match status" value="1"/>
</dbReference>
<keyword evidence="6 9" id="KW-0472">Membrane</keyword>
<evidence type="ECO:0000256" key="9">
    <source>
        <dbReference type="SAM" id="Phobius"/>
    </source>
</evidence>
<evidence type="ECO:0000256" key="3">
    <source>
        <dbReference type="ARBA" id="ARBA00022448"/>
    </source>
</evidence>
<dbReference type="PROSITE" id="PS50850">
    <property type="entry name" value="MFS"/>
    <property type="match status" value="1"/>
</dbReference>
<dbReference type="InterPro" id="IPR020846">
    <property type="entry name" value="MFS_dom"/>
</dbReference>
<organism evidence="11 12">
    <name type="scientific">Brevibacterium casei CIP 102111</name>
    <dbReference type="NCBI Taxonomy" id="1255625"/>
    <lineage>
        <taxon>Bacteria</taxon>
        <taxon>Bacillati</taxon>
        <taxon>Actinomycetota</taxon>
        <taxon>Actinomycetes</taxon>
        <taxon>Micrococcales</taxon>
        <taxon>Brevibacteriaceae</taxon>
        <taxon>Brevibacterium</taxon>
    </lineage>
</organism>
<feature type="transmembrane region" description="Helical" evidence="9">
    <location>
        <begin position="264"/>
        <end position="290"/>
    </location>
</feature>
<evidence type="ECO:0000256" key="2">
    <source>
        <dbReference type="ARBA" id="ARBA00010992"/>
    </source>
</evidence>
<dbReference type="GO" id="GO:0005886">
    <property type="term" value="C:plasma membrane"/>
    <property type="evidence" value="ECO:0007669"/>
    <property type="project" value="UniProtKB-SubCell"/>
</dbReference>
<gene>
    <name evidence="11" type="ORF">BC102111_02552</name>
</gene>
<feature type="transmembrane region" description="Helical" evidence="9">
    <location>
        <begin position="354"/>
        <end position="377"/>
    </location>
</feature>
<dbReference type="GO" id="GO:0022857">
    <property type="term" value="F:transmembrane transporter activity"/>
    <property type="evidence" value="ECO:0007669"/>
    <property type="project" value="InterPro"/>
</dbReference>
<dbReference type="Gene3D" id="1.20.1250.20">
    <property type="entry name" value="MFS general substrate transporter like domains"/>
    <property type="match status" value="1"/>
</dbReference>
<evidence type="ECO:0000256" key="5">
    <source>
        <dbReference type="ARBA" id="ARBA00022989"/>
    </source>
</evidence>
<evidence type="ECO:0000256" key="7">
    <source>
        <dbReference type="RuleBase" id="RU003346"/>
    </source>
</evidence>
<feature type="transmembrane region" description="Helical" evidence="9">
    <location>
        <begin position="29"/>
        <end position="58"/>
    </location>
</feature>
<dbReference type="NCBIfam" id="TIGR00879">
    <property type="entry name" value="SP"/>
    <property type="match status" value="1"/>
</dbReference>
<sequence>MRIDDVTDRTTTDTPLTRSHDSEPIPRRIILIAVLAGFSGLLYGYDSGAISGALPLLIDQMDLDAGEQGLITSLLLWGALPSIIGATLAARRFDRRHLLIVAAVIFFVGSLACAFAPTPAVLGAARFFLGLGVGIANMFGLIYLSELSPTRIRGLLTGLYQLAVNFGILAAYIVGDAFQASGLWQWILGVGAIPAVVFFVGMVLSPASPRWLITRGRDADALRVLGALRGTEEIARLEFTDIKDSLAQQEAGLRGLTTSARRPMIVLLVLTFFQVFTGINAVVYYAPIIFAQSGMGDRAGSYANYGVGIALVVSTAIALPIIDRLGRVRLLAISMLGQTVAMIALWLLPDAGWVSIAAVFAYTFAFGIGMGPVFWLLVPEVLPLSVRAIGTGVITFTQYLFNATFAWAFPVALDAIGPLVFLVFALLSAAALWFVLTRVPETSGRSLEEIEAYWRTRGASASATDQD</sequence>
<dbReference type="Pfam" id="PF00083">
    <property type="entry name" value="Sugar_tr"/>
    <property type="match status" value="1"/>
</dbReference>
<evidence type="ECO:0000313" key="11">
    <source>
        <dbReference type="EMBL" id="SMX90719.1"/>
    </source>
</evidence>
<feature type="transmembrane region" description="Helical" evidence="9">
    <location>
        <begin position="123"/>
        <end position="143"/>
    </location>
</feature>